<dbReference type="InterPro" id="IPR001810">
    <property type="entry name" value="F-box_dom"/>
</dbReference>
<feature type="compositionally biased region" description="Basic and acidic residues" evidence="1">
    <location>
        <begin position="534"/>
        <end position="545"/>
    </location>
</feature>
<feature type="region of interest" description="Disordered" evidence="1">
    <location>
        <begin position="445"/>
        <end position="545"/>
    </location>
</feature>
<feature type="domain" description="F-box" evidence="2">
    <location>
        <begin position="320"/>
        <end position="366"/>
    </location>
</feature>
<feature type="compositionally biased region" description="Gly residues" evidence="1">
    <location>
        <begin position="451"/>
        <end position="460"/>
    </location>
</feature>
<name>A0A8J5XWN3_DIALT</name>
<dbReference type="PROSITE" id="PS50181">
    <property type="entry name" value="FBOX"/>
    <property type="match status" value="1"/>
</dbReference>
<dbReference type="OrthoDB" id="2117972at2759"/>
<dbReference type="PANTHER" id="PTHR47602:SF2">
    <property type="entry name" value="F-BOX PROTEIN SKIP22"/>
    <property type="match status" value="1"/>
</dbReference>
<protein>
    <recommendedName>
        <fullName evidence="2">F-box domain-containing protein</fullName>
    </recommendedName>
</protein>
<keyword evidence="4" id="KW-1185">Reference proteome</keyword>
<dbReference type="AlphaFoldDB" id="A0A8J5XWN3"/>
<dbReference type="Pfam" id="PF12937">
    <property type="entry name" value="F-box-like"/>
    <property type="match status" value="1"/>
</dbReference>
<dbReference type="InterPro" id="IPR036047">
    <property type="entry name" value="F-box-like_dom_sf"/>
</dbReference>
<accession>A0A8J5XWN3</accession>
<gene>
    <name evidence="3" type="ORF">KFE25_008837</name>
</gene>
<feature type="region of interest" description="Disordered" evidence="1">
    <location>
        <begin position="76"/>
        <end position="114"/>
    </location>
</feature>
<proteinExistence type="predicted"/>
<dbReference type="Gene3D" id="3.40.1000.30">
    <property type="match status" value="1"/>
</dbReference>
<dbReference type="PANTHER" id="PTHR47602">
    <property type="entry name" value="F-BOX PROTEIN SKIP22"/>
    <property type="match status" value="1"/>
</dbReference>
<dbReference type="Gene3D" id="1.20.1280.50">
    <property type="match status" value="1"/>
</dbReference>
<feature type="compositionally biased region" description="Low complexity" evidence="1">
    <location>
        <begin position="515"/>
        <end position="524"/>
    </location>
</feature>
<organism evidence="3 4">
    <name type="scientific">Diacronema lutheri</name>
    <name type="common">Unicellular marine alga</name>
    <name type="synonym">Monochrysis lutheri</name>
    <dbReference type="NCBI Taxonomy" id="2081491"/>
    <lineage>
        <taxon>Eukaryota</taxon>
        <taxon>Haptista</taxon>
        <taxon>Haptophyta</taxon>
        <taxon>Pavlovophyceae</taxon>
        <taxon>Pavlovales</taxon>
        <taxon>Pavlovaceae</taxon>
        <taxon>Diacronema</taxon>
    </lineage>
</organism>
<dbReference type="EMBL" id="JAGTXO010000001">
    <property type="protein sequence ID" value="KAG8470416.1"/>
    <property type="molecule type" value="Genomic_DNA"/>
</dbReference>
<feature type="compositionally biased region" description="Low complexity" evidence="1">
    <location>
        <begin position="79"/>
        <end position="101"/>
    </location>
</feature>
<evidence type="ECO:0000256" key="1">
    <source>
        <dbReference type="SAM" id="MobiDB-lite"/>
    </source>
</evidence>
<dbReference type="CDD" id="cd22087">
    <property type="entry name" value="F-box_FBXO7"/>
    <property type="match status" value="1"/>
</dbReference>
<comment type="caution">
    <text evidence="3">The sequence shown here is derived from an EMBL/GenBank/DDBJ whole genome shotgun (WGS) entry which is preliminary data.</text>
</comment>
<sequence>MLFRVKSVASGETVKVQAEGTLNDLHAAIRAATGASDVRVSLNRKTEIIGDGSLYDLGLRSGDVVYLLDAASAAGDPPATGARGATSGDGSSSRAASASAAQLRDPGGAPAPLNVRGGGALAAASTLRPAADMAAASASTRERAFAEMRLRATCVLSAAKPATAHEFLVTLLHAVMLDAGFVTAEADAAGMPAGWKQHAGLFSLEYTHAQYTPTTYAALPTWPSRPPVAQLKAFGMGELIAAGPALLVVQGIVAHPGDSALVTSQLRLTQLLSPHALAGAAGASAWESLDSLSAADRFVGEVRAHVIEPLLAQLARSSAKPLLVALGGELRVQTLRHLDARSLAAVGAVCRELRDAARDGQLWRDICLRELGMSDVEPPGGWRSAYVHAVQLKRQRERERQRADEDMRAHAQHLWPHGPARPHPMWPGGPIPQPGFPGMIGGDYDRLPGGLPSGPLGGGPLGPPFGDGRSEPRGPFGDPDGRLPLGAAPPGSRYDPIHPELDFDGGFGGGGGVPMPGRGPFRGPDANRARGRGLHPDLPDPSRFF</sequence>
<feature type="compositionally biased region" description="Gly residues" evidence="1">
    <location>
        <begin position="505"/>
        <end position="514"/>
    </location>
</feature>
<evidence type="ECO:0000313" key="4">
    <source>
        <dbReference type="Proteomes" id="UP000751190"/>
    </source>
</evidence>
<dbReference type="SUPFAM" id="SSF81383">
    <property type="entry name" value="F-box domain"/>
    <property type="match status" value="1"/>
</dbReference>
<evidence type="ECO:0000313" key="3">
    <source>
        <dbReference type="EMBL" id="KAG8470416.1"/>
    </source>
</evidence>
<reference evidence="3" key="1">
    <citation type="submission" date="2021-05" db="EMBL/GenBank/DDBJ databases">
        <title>The genome of the haptophyte Pavlova lutheri (Diacronema luteri, Pavlovales) - a model for lipid biosynthesis in eukaryotic algae.</title>
        <authorList>
            <person name="Hulatt C.J."/>
            <person name="Posewitz M.C."/>
        </authorList>
    </citation>
    <scope>NUCLEOTIDE SEQUENCE</scope>
    <source>
        <strain evidence="3">NIVA-4/92</strain>
    </source>
</reference>
<dbReference type="Proteomes" id="UP000751190">
    <property type="component" value="Unassembled WGS sequence"/>
</dbReference>
<evidence type="ECO:0000259" key="2">
    <source>
        <dbReference type="PROSITE" id="PS50181"/>
    </source>
</evidence>